<dbReference type="InterPro" id="IPR029044">
    <property type="entry name" value="Nucleotide-diphossugar_trans"/>
</dbReference>
<dbReference type="EMBL" id="CP050831">
    <property type="protein sequence ID" value="QIU96284.1"/>
    <property type="molecule type" value="Genomic_DNA"/>
</dbReference>
<dbReference type="Proteomes" id="UP000501780">
    <property type="component" value="Chromosome"/>
</dbReference>
<dbReference type="InterPro" id="IPR001173">
    <property type="entry name" value="Glyco_trans_2-like"/>
</dbReference>
<dbReference type="RefSeq" id="WP_167965596.1">
    <property type="nucleotide sequence ID" value="NZ_CP050831.1"/>
</dbReference>
<gene>
    <name evidence="4" type="ORF">BacF7301_19965</name>
</gene>
<dbReference type="KEGG" id="bfc:BacF7301_19965"/>
<dbReference type="SUPFAM" id="SSF53448">
    <property type="entry name" value="Nucleotide-diphospho-sugar transferases"/>
    <property type="match status" value="1"/>
</dbReference>
<proteinExistence type="predicted"/>
<dbReference type="GO" id="GO:0016758">
    <property type="term" value="F:hexosyltransferase activity"/>
    <property type="evidence" value="ECO:0007669"/>
    <property type="project" value="UniProtKB-ARBA"/>
</dbReference>
<dbReference type="PANTHER" id="PTHR22916:SF51">
    <property type="entry name" value="GLYCOSYLTRANSFERASE EPSH-RELATED"/>
    <property type="match status" value="1"/>
</dbReference>
<dbReference type="PANTHER" id="PTHR22916">
    <property type="entry name" value="GLYCOSYLTRANSFERASE"/>
    <property type="match status" value="1"/>
</dbReference>
<accession>A0A6H0KS33</accession>
<protein>
    <submittedName>
        <fullName evidence="4">Glycosyltransferase</fullName>
    </submittedName>
</protein>
<organism evidence="4 5">
    <name type="scientific">Bacteroides faecium</name>
    <dbReference type="NCBI Taxonomy" id="2715212"/>
    <lineage>
        <taxon>Bacteria</taxon>
        <taxon>Pseudomonadati</taxon>
        <taxon>Bacteroidota</taxon>
        <taxon>Bacteroidia</taxon>
        <taxon>Bacteroidales</taxon>
        <taxon>Bacteroidaceae</taxon>
        <taxon>Bacteroides</taxon>
    </lineage>
</organism>
<dbReference type="CDD" id="cd00761">
    <property type="entry name" value="Glyco_tranf_GTA_type"/>
    <property type="match status" value="1"/>
</dbReference>
<dbReference type="Gene3D" id="3.90.550.10">
    <property type="entry name" value="Spore Coat Polysaccharide Biosynthesis Protein SpsA, Chain A"/>
    <property type="match status" value="1"/>
</dbReference>
<evidence type="ECO:0000256" key="1">
    <source>
        <dbReference type="ARBA" id="ARBA00022676"/>
    </source>
</evidence>
<name>A0A6H0KS33_9BACE</name>
<keyword evidence="1" id="KW-0328">Glycosyltransferase</keyword>
<evidence type="ECO:0000259" key="3">
    <source>
        <dbReference type="Pfam" id="PF00535"/>
    </source>
</evidence>
<evidence type="ECO:0000313" key="5">
    <source>
        <dbReference type="Proteomes" id="UP000501780"/>
    </source>
</evidence>
<feature type="domain" description="Glycosyltransferase 2-like" evidence="3">
    <location>
        <begin position="5"/>
        <end position="160"/>
    </location>
</feature>
<evidence type="ECO:0000256" key="2">
    <source>
        <dbReference type="ARBA" id="ARBA00022679"/>
    </source>
</evidence>
<keyword evidence="5" id="KW-1185">Reference proteome</keyword>
<dbReference type="AlphaFoldDB" id="A0A6H0KS33"/>
<sequence>MPLVSIIIPVYNVDKYLRTCLDSIINWTFTNWEAILIDDGTPDNSGVVCDEYAVKDTRFKVIHKQNEGVSVARNLGLDIAKGQWCWFVDSDDLIDSNTPVDVELLKEKDIVMFDIKMFNDGEAIPYAVETISYDECDNLDTFYKRWISYTHPTIWYNRKFWDKNGEYAIRFTKSIILGEDLEFMRKCELLTTNPIKIHYTNYYYRLREGSAYHNANIHQQVIDDTFKVLTNLYEFISKYHIKPTNGFLPRLTNLATCIPSHAVTGKIWNRPLQKKFKEVMSKYEQKRIHLTSARYIWLATKLPWLLSWATKLKTVLTCKHS</sequence>
<keyword evidence="2 4" id="KW-0808">Transferase</keyword>
<dbReference type="Pfam" id="PF00535">
    <property type="entry name" value="Glycos_transf_2"/>
    <property type="match status" value="1"/>
</dbReference>
<evidence type="ECO:0000313" key="4">
    <source>
        <dbReference type="EMBL" id="QIU96284.1"/>
    </source>
</evidence>
<reference evidence="4 5" key="1">
    <citation type="submission" date="2020-03" db="EMBL/GenBank/DDBJ databases">
        <title>Genomic analysis of Bacteroides faecium CBA7301.</title>
        <authorList>
            <person name="Kim J."/>
            <person name="Roh S.W."/>
        </authorList>
    </citation>
    <scope>NUCLEOTIDE SEQUENCE [LARGE SCALE GENOMIC DNA]</scope>
    <source>
        <strain evidence="4 5">CBA7301</strain>
    </source>
</reference>